<evidence type="ECO:0000313" key="6">
    <source>
        <dbReference type="EMBL" id="MEZ0164252.1"/>
    </source>
</evidence>
<keyword evidence="7" id="KW-1185">Reference proteome</keyword>
<evidence type="ECO:0000256" key="3">
    <source>
        <dbReference type="ARBA" id="ARBA00022801"/>
    </source>
</evidence>
<evidence type="ECO:0000256" key="4">
    <source>
        <dbReference type="ARBA" id="ARBA00022842"/>
    </source>
</evidence>
<dbReference type="Gene3D" id="3.40.50.1010">
    <property type="entry name" value="5'-nuclease"/>
    <property type="match status" value="1"/>
</dbReference>
<accession>A0ABV4GY57</accession>
<dbReference type="Pfam" id="PF01850">
    <property type="entry name" value="PIN"/>
    <property type="match status" value="1"/>
</dbReference>
<reference evidence="6 7" key="1">
    <citation type="submission" date="2024-07" db="EMBL/GenBank/DDBJ databases">
        <authorList>
            <person name="Thanompreechachai J."/>
            <person name="Duangmal K."/>
        </authorList>
    </citation>
    <scope>NUCLEOTIDE SEQUENCE [LARGE SCALE GENOMIC DNA]</scope>
    <source>
        <strain evidence="6 7">LSe6-4</strain>
    </source>
</reference>
<evidence type="ECO:0000259" key="5">
    <source>
        <dbReference type="Pfam" id="PF01850"/>
    </source>
</evidence>
<organism evidence="6 7">
    <name type="scientific">Kineococcus halophytocola</name>
    <dbReference type="NCBI Taxonomy" id="3234027"/>
    <lineage>
        <taxon>Bacteria</taxon>
        <taxon>Bacillati</taxon>
        <taxon>Actinomycetota</taxon>
        <taxon>Actinomycetes</taxon>
        <taxon>Kineosporiales</taxon>
        <taxon>Kineosporiaceae</taxon>
        <taxon>Kineococcus</taxon>
    </lineage>
</organism>
<protein>
    <submittedName>
        <fullName evidence="6">PIN domain-containing protein</fullName>
    </submittedName>
</protein>
<keyword evidence="3" id="KW-0378">Hydrolase</keyword>
<evidence type="ECO:0000256" key="2">
    <source>
        <dbReference type="ARBA" id="ARBA00022723"/>
    </source>
</evidence>
<comment type="caution">
    <text evidence="6">The sequence shown here is derived from an EMBL/GenBank/DDBJ whole genome shotgun (WGS) entry which is preliminary data.</text>
</comment>
<dbReference type="EMBL" id="JBGFTU010000005">
    <property type="protein sequence ID" value="MEZ0164252.1"/>
    <property type="molecule type" value="Genomic_DNA"/>
</dbReference>
<sequence>MAVLIDSDVLIDGIVVDGASISILTMFELAGGIDSVADPEVRAARQRRYDVAAAVFDPFPVSRRVLDAHHDIDSAVVATGRKPRPRRLDLMIAATARAHDLALITANLDDYRGLGALLDVRSP</sequence>
<dbReference type="Proteomes" id="UP001565927">
    <property type="component" value="Unassembled WGS sequence"/>
</dbReference>
<gene>
    <name evidence="6" type="ORF">AB2L27_05655</name>
</gene>
<dbReference type="SUPFAM" id="SSF88723">
    <property type="entry name" value="PIN domain-like"/>
    <property type="match status" value="1"/>
</dbReference>
<keyword evidence="2" id="KW-0479">Metal-binding</keyword>
<name>A0ABV4GY57_9ACTN</name>
<dbReference type="RefSeq" id="WP_370440499.1">
    <property type="nucleotide sequence ID" value="NZ_JBGFTU010000005.1"/>
</dbReference>
<evidence type="ECO:0000313" key="7">
    <source>
        <dbReference type="Proteomes" id="UP001565927"/>
    </source>
</evidence>
<evidence type="ECO:0000256" key="1">
    <source>
        <dbReference type="ARBA" id="ARBA00022722"/>
    </source>
</evidence>
<proteinExistence type="predicted"/>
<keyword evidence="4" id="KW-0460">Magnesium</keyword>
<keyword evidence="1" id="KW-0540">Nuclease</keyword>
<feature type="domain" description="PIN" evidence="5">
    <location>
        <begin position="11"/>
        <end position="109"/>
    </location>
</feature>
<dbReference type="InterPro" id="IPR002716">
    <property type="entry name" value="PIN_dom"/>
</dbReference>
<dbReference type="InterPro" id="IPR029060">
    <property type="entry name" value="PIN-like_dom_sf"/>
</dbReference>